<dbReference type="AlphaFoldDB" id="A0AAN5DF40"/>
<dbReference type="Proteomes" id="UP001328107">
    <property type="component" value="Unassembled WGS sequence"/>
</dbReference>
<evidence type="ECO:0000313" key="2">
    <source>
        <dbReference type="Proteomes" id="UP001328107"/>
    </source>
</evidence>
<evidence type="ECO:0000313" key="1">
    <source>
        <dbReference type="EMBL" id="GMR62418.1"/>
    </source>
</evidence>
<keyword evidence="2" id="KW-1185">Reference proteome</keyword>
<protein>
    <submittedName>
        <fullName evidence="1">Uncharacterized protein</fullName>
    </submittedName>
</protein>
<sequence>WYRSSGILSSAGSMRGFLTSNCFCSSVAITFSFSTELSVLETGKLVASDATVLCNFVRIPEDLTDPGRANYLSASLQICSVTSSPESLSQ</sequence>
<comment type="caution">
    <text evidence="1">The sequence shown here is derived from an EMBL/GenBank/DDBJ whole genome shotgun (WGS) entry which is preliminary data.</text>
</comment>
<feature type="non-terminal residue" evidence="1">
    <location>
        <position position="1"/>
    </location>
</feature>
<gene>
    <name evidence="1" type="ORF">PMAYCL1PPCAC_32613</name>
</gene>
<dbReference type="EMBL" id="BTRK01000006">
    <property type="protein sequence ID" value="GMR62418.1"/>
    <property type="molecule type" value="Genomic_DNA"/>
</dbReference>
<accession>A0AAN5DF40</accession>
<feature type="non-terminal residue" evidence="1">
    <location>
        <position position="90"/>
    </location>
</feature>
<reference evidence="2" key="1">
    <citation type="submission" date="2022-10" db="EMBL/GenBank/DDBJ databases">
        <title>Genome assembly of Pristionchus species.</title>
        <authorList>
            <person name="Yoshida K."/>
            <person name="Sommer R.J."/>
        </authorList>
    </citation>
    <scope>NUCLEOTIDE SEQUENCE [LARGE SCALE GENOMIC DNA]</scope>
    <source>
        <strain evidence="2">RS5460</strain>
    </source>
</reference>
<name>A0AAN5DF40_9BILA</name>
<proteinExistence type="predicted"/>
<organism evidence="1 2">
    <name type="scientific">Pristionchus mayeri</name>
    <dbReference type="NCBI Taxonomy" id="1317129"/>
    <lineage>
        <taxon>Eukaryota</taxon>
        <taxon>Metazoa</taxon>
        <taxon>Ecdysozoa</taxon>
        <taxon>Nematoda</taxon>
        <taxon>Chromadorea</taxon>
        <taxon>Rhabditida</taxon>
        <taxon>Rhabditina</taxon>
        <taxon>Diplogasteromorpha</taxon>
        <taxon>Diplogasteroidea</taxon>
        <taxon>Neodiplogasteridae</taxon>
        <taxon>Pristionchus</taxon>
    </lineage>
</organism>